<sequence>MTRRAKNDMGRAKYTTAHLLQVKELLQADFSTREIATKLSINKSSIAELEKWVPESKYVKRTPGRPLLLSSHQQALLTRGISKNSYTLATEASAYWLQHYQLCLSRKTITCVLKRAGLKFRAKRKKPLLTDKHRKARRVFAKEYRHWTVEQWKNVIWSDECKVQHIGKGLEKQYWSRDVNYDIYIPTLQGGSHSIMIWGCMTWAGLGLMVYIDGKLNSEHYIELLEEVVPGSILKWKNIQRIPPRDKLIFQQDNVCPHTAKVAKEYLEEVKLNVLPWPAMSPDLNPIEHVWQQLKKQLYQQRYTINNKAQLIAAINRFWATFPKESVQALIKSMPRRLQAVRVAKGGHTKY</sequence>
<name>A0A1K0G769_9BASI</name>
<feature type="domain" description="Tc1-like transposase DDE" evidence="2">
    <location>
        <begin position="155"/>
        <end position="304"/>
    </location>
</feature>
<dbReference type="GO" id="GO:0003677">
    <property type="term" value="F:DNA binding"/>
    <property type="evidence" value="ECO:0007669"/>
    <property type="project" value="InterPro"/>
</dbReference>
<evidence type="ECO:0000313" key="3">
    <source>
        <dbReference type="EMBL" id="SAM83475.1"/>
    </source>
</evidence>
<dbReference type="InterPro" id="IPR038717">
    <property type="entry name" value="Tc1-like_DDE_dom"/>
</dbReference>
<dbReference type="Gene3D" id="3.30.420.10">
    <property type="entry name" value="Ribonuclease H-like superfamily/Ribonuclease H"/>
    <property type="match status" value="1"/>
</dbReference>
<dbReference type="GO" id="GO:0006313">
    <property type="term" value="P:DNA transposition"/>
    <property type="evidence" value="ECO:0007669"/>
    <property type="project" value="InterPro"/>
</dbReference>
<dbReference type="OrthoDB" id="2553902at2759"/>
<dbReference type="InterPro" id="IPR002492">
    <property type="entry name" value="Transposase_Tc1-like"/>
</dbReference>
<feature type="domain" description="Transposase Tc1-like" evidence="1">
    <location>
        <begin position="102"/>
        <end position="146"/>
    </location>
</feature>
<protein>
    <submittedName>
        <fullName evidence="3">Related to Transposase</fullName>
    </submittedName>
</protein>
<reference evidence="4" key="1">
    <citation type="submission" date="2016-04" db="EMBL/GenBank/DDBJ databases">
        <authorList>
            <person name="Guldener U."/>
            <person name="Guldener U."/>
        </authorList>
    </citation>
    <scope>NUCLEOTIDE SEQUENCE [LARGE SCALE GENOMIC DNA]</scope>
    <source>
        <strain evidence="4">UB2112</strain>
    </source>
</reference>
<dbReference type="Proteomes" id="UP000179920">
    <property type="component" value="Chromosome X"/>
</dbReference>
<proteinExistence type="predicted"/>
<evidence type="ECO:0000259" key="2">
    <source>
        <dbReference type="Pfam" id="PF13358"/>
    </source>
</evidence>
<evidence type="ECO:0000313" key="4">
    <source>
        <dbReference type="Proteomes" id="UP000179920"/>
    </source>
</evidence>
<dbReference type="Pfam" id="PF01498">
    <property type="entry name" value="HTH_Tnp_Tc3_2"/>
    <property type="match status" value="1"/>
</dbReference>
<dbReference type="InterPro" id="IPR052338">
    <property type="entry name" value="Transposase_5"/>
</dbReference>
<gene>
    <name evidence="3" type="ORF">UBRO_20765</name>
</gene>
<dbReference type="GO" id="GO:0015074">
    <property type="term" value="P:DNA integration"/>
    <property type="evidence" value="ECO:0007669"/>
    <property type="project" value="InterPro"/>
</dbReference>
<dbReference type="PANTHER" id="PTHR23022:SF135">
    <property type="entry name" value="SI:DKEY-77F5.3"/>
    <property type="match status" value="1"/>
</dbReference>
<dbReference type="Pfam" id="PF13358">
    <property type="entry name" value="DDE_3"/>
    <property type="match status" value="1"/>
</dbReference>
<accession>A0A1K0G769</accession>
<dbReference type="AlphaFoldDB" id="A0A1K0G769"/>
<dbReference type="EMBL" id="LT558126">
    <property type="protein sequence ID" value="SAM83475.1"/>
    <property type="molecule type" value="Genomic_DNA"/>
</dbReference>
<dbReference type="InterPro" id="IPR036397">
    <property type="entry name" value="RNaseH_sf"/>
</dbReference>
<evidence type="ECO:0000259" key="1">
    <source>
        <dbReference type="Pfam" id="PF01498"/>
    </source>
</evidence>
<organism evidence="3 4">
    <name type="scientific">Ustilago bromivora</name>
    <dbReference type="NCBI Taxonomy" id="307758"/>
    <lineage>
        <taxon>Eukaryota</taxon>
        <taxon>Fungi</taxon>
        <taxon>Dikarya</taxon>
        <taxon>Basidiomycota</taxon>
        <taxon>Ustilaginomycotina</taxon>
        <taxon>Ustilaginomycetes</taxon>
        <taxon>Ustilaginales</taxon>
        <taxon>Ustilaginaceae</taxon>
        <taxon>Ustilago</taxon>
    </lineage>
</organism>
<dbReference type="PANTHER" id="PTHR23022">
    <property type="entry name" value="TRANSPOSABLE ELEMENT-RELATED"/>
    <property type="match status" value="1"/>
</dbReference>